<dbReference type="InterPro" id="IPR018490">
    <property type="entry name" value="cNMP-bd_dom_sf"/>
</dbReference>
<evidence type="ECO:0000313" key="3">
    <source>
        <dbReference type="Proteomes" id="UP000640333"/>
    </source>
</evidence>
<evidence type="ECO:0000259" key="1">
    <source>
        <dbReference type="PROSITE" id="PS50042"/>
    </source>
</evidence>
<accession>A0A8J7FDS0</accession>
<proteinExistence type="predicted"/>
<sequence>MQQQTYAELKSQFPLTYCRDLAMFGALSDESLTYLLEQGNLIHCAPGDKIYSANDTSESFYIIISGGTRFHKAKEVCGQMVELRYYKPGEQVGFVGMIGLQKRHGNQVMEDDGYLLEIPAELFHHFCEKFPEEFKILMINVTREMSREISDLDTMCTEYK</sequence>
<gene>
    <name evidence="2" type="ORF">IOQ59_13050</name>
</gene>
<reference evidence="2" key="1">
    <citation type="submission" date="2020-10" db="EMBL/GenBank/DDBJ databases">
        <title>Bacterium isolated from coastal waters sediment.</title>
        <authorList>
            <person name="Chen R.-J."/>
            <person name="Lu D.-C."/>
            <person name="Zhu K.-L."/>
            <person name="Du Z.-J."/>
        </authorList>
    </citation>
    <scope>NUCLEOTIDE SEQUENCE</scope>
    <source>
        <strain evidence="2">N1Y112</strain>
    </source>
</reference>
<dbReference type="Proteomes" id="UP000640333">
    <property type="component" value="Unassembled WGS sequence"/>
</dbReference>
<evidence type="ECO:0000313" key="2">
    <source>
        <dbReference type="EMBL" id="MBE9398182.1"/>
    </source>
</evidence>
<dbReference type="RefSeq" id="WP_193953819.1">
    <property type="nucleotide sequence ID" value="NZ_JADEYS010000013.1"/>
</dbReference>
<dbReference type="SUPFAM" id="SSF51206">
    <property type="entry name" value="cAMP-binding domain-like"/>
    <property type="match status" value="1"/>
</dbReference>
<dbReference type="AlphaFoldDB" id="A0A8J7FDS0"/>
<dbReference type="CDD" id="cd00038">
    <property type="entry name" value="CAP_ED"/>
    <property type="match status" value="1"/>
</dbReference>
<keyword evidence="3" id="KW-1185">Reference proteome</keyword>
<dbReference type="InterPro" id="IPR000595">
    <property type="entry name" value="cNMP-bd_dom"/>
</dbReference>
<feature type="domain" description="Cyclic nucleotide-binding" evidence="1">
    <location>
        <begin position="23"/>
        <end position="126"/>
    </location>
</feature>
<dbReference type="EMBL" id="JADEYS010000013">
    <property type="protein sequence ID" value="MBE9398182.1"/>
    <property type="molecule type" value="Genomic_DNA"/>
</dbReference>
<protein>
    <submittedName>
        <fullName evidence="2">Cyclic nucleotide-binding domain-containing protein</fullName>
    </submittedName>
</protein>
<dbReference type="Gene3D" id="2.60.120.10">
    <property type="entry name" value="Jelly Rolls"/>
    <property type="match status" value="1"/>
</dbReference>
<organism evidence="2 3">
    <name type="scientific">Pontibacterium sinense</name>
    <dbReference type="NCBI Taxonomy" id="2781979"/>
    <lineage>
        <taxon>Bacteria</taxon>
        <taxon>Pseudomonadati</taxon>
        <taxon>Pseudomonadota</taxon>
        <taxon>Gammaproteobacteria</taxon>
        <taxon>Oceanospirillales</taxon>
        <taxon>Oceanospirillaceae</taxon>
        <taxon>Pontibacterium</taxon>
    </lineage>
</organism>
<dbReference type="Pfam" id="PF00027">
    <property type="entry name" value="cNMP_binding"/>
    <property type="match status" value="1"/>
</dbReference>
<dbReference type="SMART" id="SM00100">
    <property type="entry name" value="cNMP"/>
    <property type="match status" value="1"/>
</dbReference>
<comment type="caution">
    <text evidence="2">The sequence shown here is derived from an EMBL/GenBank/DDBJ whole genome shotgun (WGS) entry which is preliminary data.</text>
</comment>
<dbReference type="InterPro" id="IPR014710">
    <property type="entry name" value="RmlC-like_jellyroll"/>
</dbReference>
<name>A0A8J7FDS0_9GAMM</name>
<dbReference type="PROSITE" id="PS50042">
    <property type="entry name" value="CNMP_BINDING_3"/>
    <property type="match status" value="1"/>
</dbReference>